<evidence type="ECO:0000256" key="1">
    <source>
        <dbReference type="ARBA" id="ARBA00004603"/>
    </source>
</evidence>
<dbReference type="InterPro" id="IPR014770">
    <property type="entry name" value="Munc13_1"/>
</dbReference>
<dbReference type="InterPro" id="IPR052095">
    <property type="entry name" value="UNC-13_domain"/>
</dbReference>
<keyword evidence="3" id="KW-0268">Exocytosis</keyword>
<protein>
    <recommendedName>
        <fullName evidence="7">C2 domain-containing protein</fullName>
    </recommendedName>
</protein>
<dbReference type="Gene3D" id="1.10.357.50">
    <property type="match status" value="2"/>
</dbReference>
<evidence type="ECO:0000256" key="3">
    <source>
        <dbReference type="ARBA" id="ARBA00022483"/>
    </source>
</evidence>
<dbReference type="PROSITE" id="PS51258">
    <property type="entry name" value="MHD1"/>
    <property type="match status" value="1"/>
</dbReference>
<comment type="subcellular location">
    <subcellularLocation>
        <location evidence="1">Late endosome</location>
    </subcellularLocation>
</comment>
<dbReference type="GO" id="GO:0006887">
    <property type="term" value="P:exocytosis"/>
    <property type="evidence" value="ECO:0007669"/>
    <property type="project" value="UniProtKB-KW"/>
</dbReference>
<dbReference type="Gene3D" id="2.60.40.150">
    <property type="entry name" value="C2 domain"/>
    <property type="match status" value="1"/>
</dbReference>
<dbReference type="PANTHER" id="PTHR45999">
    <property type="entry name" value="UNC-13-4A, ISOFORM B"/>
    <property type="match status" value="1"/>
</dbReference>
<dbReference type="AlphaFoldDB" id="A0A7R9D5I4"/>
<dbReference type="EMBL" id="OC320630">
    <property type="protein sequence ID" value="CAD7408513.1"/>
    <property type="molecule type" value="Genomic_DNA"/>
</dbReference>
<dbReference type="Pfam" id="PF00168">
    <property type="entry name" value="C2"/>
    <property type="match status" value="1"/>
</dbReference>
<proteinExistence type="inferred from homology"/>
<feature type="domain" description="MHD1" evidence="5">
    <location>
        <begin position="599"/>
        <end position="727"/>
    </location>
</feature>
<name>A0A7R9D5I4_TIMCR</name>
<feature type="domain" description="C2" evidence="4">
    <location>
        <begin position="1"/>
        <end position="118"/>
    </location>
</feature>
<evidence type="ECO:0000256" key="2">
    <source>
        <dbReference type="ARBA" id="ARBA00005823"/>
    </source>
</evidence>
<dbReference type="PRINTS" id="PR00360">
    <property type="entry name" value="C2DOMAIN"/>
</dbReference>
<gene>
    <name evidence="6" type="ORF">TCEB3V08_LOCUS9561</name>
</gene>
<dbReference type="SUPFAM" id="SSF49562">
    <property type="entry name" value="C2 domain (Calcium/lipid-binding domain, CaLB)"/>
    <property type="match status" value="1"/>
</dbReference>
<evidence type="ECO:0000259" key="4">
    <source>
        <dbReference type="PROSITE" id="PS50004"/>
    </source>
</evidence>
<dbReference type="PROSITE" id="PS50004">
    <property type="entry name" value="C2"/>
    <property type="match status" value="1"/>
</dbReference>
<evidence type="ECO:0000313" key="6">
    <source>
        <dbReference type="EMBL" id="CAD7408513.1"/>
    </source>
</evidence>
<accession>A0A7R9D5I4</accession>
<dbReference type="PANTHER" id="PTHR45999:SF2">
    <property type="entry name" value="PROTEIN UNC-13 HOMOLOG 4B"/>
    <property type="match status" value="1"/>
</dbReference>
<dbReference type="InterPro" id="IPR035892">
    <property type="entry name" value="C2_domain_sf"/>
</dbReference>
<dbReference type="GO" id="GO:0099503">
    <property type="term" value="C:secretory vesicle"/>
    <property type="evidence" value="ECO:0007669"/>
    <property type="project" value="TreeGrafter"/>
</dbReference>
<comment type="similarity">
    <text evidence="2">Belongs to the unc-13 family.</text>
</comment>
<evidence type="ECO:0000259" key="5">
    <source>
        <dbReference type="PROSITE" id="PS51258"/>
    </source>
</evidence>
<dbReference type="SMART" id="SM00239">
    <property type="entry name" value="C2"/>
    <property type="match status" value="1"/>
</dbReference>
<reference evidence="6" key="1">
    <citation type="submission" date="2020-11" db="EMBL/GenBank/DDBJ databases">
        <authorList>
            <person name="Tran Van P."/>
        </authorList>
    </citation>
    <scope>NUCLEOTIDE SEQUENCE</scope>
</reference>
<sequence length="793" mass="89818">MDRASVKEAPNILLNVEVVEARDLTPKDANGLSDPFCTLYLSSANTHRYNTSVKSSTLCPVWEEHFSLPVVDPSEDVLHIEVWDFDPAETVREKMMKFGDVKGVKGLRKLMKEIAVTASTGKHDNELVGSALMALRNIPASGMTYWCTLERKHKAKKQGDLKVRMTFSSEKNHQVASQEHRHLLRLLLLHELDKSKCLPCLPPIPVCPVRYPSLFALFATHPCLPCSLPITAVYQYSPVCHPSQQFTSTVLFATHHSSLPVQSCLPPITAVYQYSPVRNVLSWQQTAPAFYTHLCLLYFIFQTDMSESVDDCFNEEDDHDGEIFSKELVEALQWNGVYSSLGETILTQHCVQCGLNSADVAFAKWMEYVSVHVGHPLNFKVFADTLIQLIKPLQNGLLRPDEEKMFWEATKKLIPSCMNAIRKIRRLTPSERHTSNLISSILSVFSHLMTLQMPEGLDLFPVSVYGWLNTPEDQPNCDILVTVTAAVTVGAEDWFGHLLENNSPEDSTDESRLKHLIKIIKLAKIDLQKAVEFYEKLFLEALHISYATTLYTIYEKKISELTEEVVTEVCKTLKPLKFNDRPGDDIYDNDPLTMGTTLFELYLILQRFAVLGSGLSPEDCGRFQISQFHTWFHRGVAQWLDIALYKALQRIHKAVELDDLEPVDVSVKYSSSAVDTLAIYYQDICRCSVFYADKMSKKVEGMGDTQSIYEKKFEVTTEWCLAINNIEYVRQSIVPFVNELGMEEIVTSLGDYRSQNAADHCRKTLQLVIDNAVDTVGNKILELLETVAEKVDT</sequence>
<dbReference type="GO" id="GO:0005770">
    <property type="term" value="C:late endosome"/>
    <property type="evidence" value="ECO:0007669"/>
    <property type="project" value="UniProtKB-SubCell"/>
</dbReference>
<evidence type="ECO:0008006" key="7">
    <source>
        <dbReference type="Google" id="ProtNLM"/>
    </source>
</evidence>
<organism evidence="6">
    <name type="scientific">Timema cristinae</name>
    <name type="common">Walking stick</name>
    <dbReference type="NCBI Taxonomy" id="61476"/>
    <lineage>
        <taxon>Eukaryota</taxon>
        <taxon>Metazoa</taxon>
        <taxon>Ecdysozoa</taxon>
        <taxon>Arthropoda</taxon>
        <taxon>Hexapoda</taxon>
        <taxon>Insecta</taxon>
        <taxon>Pterygota</taxon>
        <taxon>Neoptera</taxon>
        <taxon>Polyneoptera</taxon>
        <taxon>Phasmatodea</taxon>
        <taxon>Timematodea</taxon>
        <taxon>Timematoidea</taxon>
        <taxon>Timematidae</taxon>
        <taxon>Timema</taxon>
    </lineage>
</organism>
<dbReference type="InterPro" id="IPR000008">
    <property type="entry name" value="C2_dom"/>
</dbReference>